<reference evidence="1 2" key="1">
    <citation type="submission" date="2024-01" db="EMBL/GenBank/DDBJ databases">
        <title>The genomes of 5 underutilized Papilionoideae crops provide insights into root nodulation and disease resistanc.</title>
        <authorList>
            <person name="Yuan L."/>
        </authorList>
    </citation>
    <scope>NUCLEOTIDE SEQUENCE [LARGE SCALE GENOMIC DNA]</scope>
    <source>
        <strain evidence="1">ZHUSHIDOU_FW_LH</strain>
        <tissue evidence="1">Leaf</tissue>
    </source>
</reference>
<proteinExistence type="predicted"/>
<gene>
    <name evidence="1" type="ORF">RIF29_47786</name>
</gene>
<dbReference type="Proteomes" id="UP001372338">
    <property type="component" value="Unassembled WGS sequence"/>
</dbReference>
<evidence type="ECO:0000313" key="2">
    <source>
        <dbReference type="Proteomes" id="UP001372338"/>
    </source>
</evidence>
<name>A0AAN9DPT1_CROPI</name>
<dbReference type="AlphaFoldDB" id="A0AAN9DPT1"/>
<organism evidence="1 2">
    <name type="scientific">Crotalaria pallida</name>
    <name type="common">Smooth rattlebox</name>
    <name type="synonym">Crotalaria striata</name>
    <dbReference type="NCBI Taxonomy" id="3830"/>
    <lineage>
        <taxon>Eukaryota</taxon>
        <taxon>Viridiplantae</taxon>
        <taxon>Streptophyta</taxon>
        <taxon>Embryophyta</taxon>
        <taxon>Tracheophyta</taxon>
        <taxon>Spermatophyta</taxon>
        <taxon>Magnoliopsida</taxon>
        <taxon>eudicotyledons</taxon>
        <taxon>Gunneridae</taxon>
        <taxon>Pentapetalae</taxon>
        <taxon>rosids</taxon>
        <taxon>fabids</taxon>
        <taxon>Fabales</taxon>
        <taxon>Fabaceae</taxon>
        <taxon>Papilionoideae</taxon>
        <taxon>50 kb inversion clade</taxon>
        <taxon>genistoids sensu lato</taxon>
        <taxon>core genistoids</taxon>
        <taxon>Crotalarieae</taxon>
        <taxon>Crotalaria</taxon>
    </lineage>
</organism>
<accession>A0AAN9DPT1</accession>
<protein>
    <submittedName>
        <fullName evidence="1">Uncharacterized protein</fullName>
    </submittedName>
</protein>
<comment type="caution">
    <text evidence="1">The sequence shown here is derived from an EMBL/GenBank/DDBJ whole genome shotgun (WGS) entry which is preliminary data.</text>
</comment>
<sequence length="432" mass="48798">MFFQSYALEGRNPPVPRDLSVPLSLTRSGLPSGVVLRPATSSIAFEARKLLRFWPASGNTSKGYFQVRGYTIMQKRSLPPQVSCLFPFPSLGLGYRGSSLQLTVSLRFQEPGIVGLKQARSKRQGQEKAGARAPLILDLDLQSLNSDSELTELLNSKRISGFPAAGSQASSVFADREREDQILDLQVLSRESLLASFREMETRALEDAYIIKDSQICSRRNDRCLLNLIRDSTVNGENFLRLLTTRGNLLDWLTTYYLSINNKETALVPYWLAWNARTEIDRLLESGFSGTHTHTDWTLTVLLGLKNNHPDFRPRQRPRRRGDRSNKESLDDVCFYSWAAVSRSRGRSAPCPRRWVICSHKFLLQSDLAGERSQFAAENKTASERTFVRFFSTKHGSLRITVGRWLPKETPIRSAPQLGGIYLIPITRRGSP</sequence>
<evidence type="ECO:0000313" key="1">
    <source>
        <dbReference type="EMBL" id="KAK7232678.1"/>
    </source>
</evidence>
<dbReference type="EMBL" id="JAYWIO010000106">
    <property type="protein sequence ID" value="KAK7232678.1"/>
    <property type="molecule type" value="Genomic_DNA"/>
</dbReference>
<keyword evidence="2" id="KW-1185">Reference proteome</keyword>